<proteinExistence type="predicted"/>
<dbReference type="SUPFAM" id="SSF51905">
    <property type="entry name" value="FAD/NAD(P)-binding domain"/>
    <property type="match status" value="1"/>
</dbReference>
<dbReference type="PANTHER" id="PTHR21197">
    <property type="entry name" value="UDP-GALACTOPYRANOSE MUTASE"/>
    <property type="match status" value="1"/>
</dbReference>
<dbReference type="EMBL" id="BARU01001048">
    <property type="protein sequence ID" value="GAH28467.1"/>
    <property type="molecule type" value="Genomic_DNA"/>
</dbReference>
<dbReference type="GO" id="GO:0050660">
    <property type="term" value="F:flavin adenine dinucleotide binding"/>
    <property type="evidence" value="ECO:0007669"/>
    <property type="project" value="TreeGrafter"/>
</dbReference>
<organism evidence="2">
    <name type="scientific">marine sediment metagenome</name>
    <dbReference type="NCBI Taxonomy" id="412755"/>
    <lineage>
        <taxon>unclassified sequences</taxon>
        <taxon>metagenomes</taxon>
        <taxon>ecological metagenomes</taxon>
    </lineage>
</organism>
<protein>
    <recommendedName>
        <fullName evidence="1">Amine oxidase domain-containing protein</fullName>
    </recommendedName>
</protein>
<feature type="non-terminal residue" evidence="2">
    <location>
        <position position="320"/>
    </location>
</feature>
<dbReference type="PANTHER" id="PTHR21197:SF0">
    <property type="entry name" value="UDP-GALACTOPYRANOSE MUTASE"/>
    <property type="match status" value="1"/>
</dbReference>
<dbReference type="InterPro" id="IPR036188">
    <property type="entry name" value="FAD/NAD-bd_sf"/>
</dbReference>
<feature type="domain" description="Amine oxidase" evidence="1">
    <location>
        <begin position="11"/>
        <end position="294"/>
    </location>
</feature>
<name>X1E7C9_9ZZZZ</name>
<dbReference type="GO" id="GO:0005829">
    <property type="term" value="C:cytosol"/>
    <property type="evidence" value="ECO:0007669"/>
    <property type="project" value="TreeGrafter"/>
</dbReference>
<dbReference type="GO" id="GO:0008767">
    <property type="term" value="F:UDP-galactopyranose mutase activity"/>
    <property type="evidence" value="ECO:0007669"/>
    <property type="project" value="TreeGrafter"/>
</dbReference>
<dbReference type="PROSITE" id="PS51257">
    <property type="entry name" value="PROKAR_LIPOPROTEIN"/>
    <property type="match status" value="1"/>
</dbReference>
<dbReference type="GO" id="GO:0016491">
    <property type="term" value="F:oxidoreductase activity"/>
    <property type="evidence" value="ECO:0007669"/>
    <property type="project" value="InterPro"/>
</dbReference>
<sequence>MRNVIILGAGLSGLSCAYHCKDNYKIYEKSDRVGGLCKSERIEGYTFDYGPHILYSIDPYATKLIHKLLKENLYKKAREAWIYHKINNSYTRFPFQSHLYGLPKNIVEECISGLFEAYTNPDKQEPKNYKEWMYQVFGKGITDYLMVPYAYRIWTINPEKMNYDWIKRRVPTPDIEEIIDGAIRDSSKEAGFNIEFWYPVKGGIHALPNGFLNHIKIVNLNSEAKKIYLKKKKVEINYENKESYDYLVSTLPLPELIKIIDEVPPDVKKAANNLLNNSIYCVNLGIDRPNITDKHWMYFYEDDFVFHRISFPMNFSSYTT</sequence>
<evidence type="ECO:0000259" key="1">
    <source>
        <dbReference type="Pfam" id="PF01593"/>
    </source>
</evidence>
<reference evidence="2" key="1">
    <citation type="journal article" date="2014" name="Front. Microbiol.">
        <title>High frequency of phylogenetically diverse reductive dehalogenase-homologous genes in deep subseafloor sedimentary metagenomes.</title>
        <authorList>
            <person name="Kawai M."/>
            <person name="Futagami T."/>
            <person name="Toyoda A."/>
            <person name="Takaki Y."/>
            <person name="Nishi S."/>
            <person name="Hori S."/>
            <person name="Arai W."/>
            <person name="Tsubouchi T."/>
            <person name="Morono Y."/>
            <person name="Uchiyama I."/>
            <person name="Ito T."/>
            <person name="Fujiyama A."/>
            <person name="Inagaki F."/>
            <person name="Takami H."/>
        </authorList>
    </citation>
    <scope>NUCLEOTIDE SEQUENCE</scope>
    <source>
        <strain evidence="2">Expedition CK06-06</strain>
    </source>
</reference>
<evidence type="ECO:0000313" key="2">
    <source>
        <dbReference type="EMBL" id="GAH28467.1"/>
    </source>
</evidence>
<dbReference type="Gene3D" id="3.50.50.60">
    <property type="entry name" value="FAD/NAD(P)-binding domain"/>
    <property type="match status" value="1"/>
</dbReference>
<dbReference type="InterPro" id="IPR002937">
    <property type="entry name" value="Amino_oxidase"/>
</dbReference>
<dbReference type="AlphaFoldDB" id="X1E7C9"/>
<accession>X1E7C9</accession>
<comment type="caution">
    <text evidence="2">The sequence shown here is derived from an EMBL/GenBank/DDBJ whole genome shotgun (WGS) entry which is preliminary data.</text>
</comment>
<gene>
    <name evidence="2" type="ORF">S03H2_02966</name>
</gene>
<dbReference type="Pfam" id="PF01593">
    <property type="entry name" value="Amino_oxidase"/>
    <property type="match status" value="1"/>
</dbReference>